<dbReference type="AlphaFoldDB" id="A0A9W8JDC9"/>
<protein>
    <recommendedName>
        <fullName evidence="1">NmrA-like domain-containing protein</fullName>
    </recommendedName>
</protein>
<dbReference type="Proteomes" id="UP001140091">
    <property type="component" value="Unassembled WGS sequence"/>
</dbReference>
<reference evidence="2" key="1">
    <citation type="submission" date="2022-06" db="EMBL/GenBank/DDBJ databases">
        <title>Genome Sequence of Candolleomyces eurysporus.</title>
        <authorList>
            <person name="Buettner E."/>
        </authorList>
    </citation>
    <scope>NUCLEOTIDE SEQUENCE</scope>
    <source>
        <strain evidence="2">VTCC 930004</strain>
    </source>
</reference>
<dbReference type="InterPro" id="IPR008030">
    <property type="entry name" value="NmrA-like"/>
</dbReference>
<dbReference type="InterPro" id="IPR036291">
    <property type="entry name" value="NAD(P)-bd_dom_sf"/>
</dbReference>
<dbReference type="GO" id="GO:0005737">
    <property type="term" value="C:cytoplasm"/>
    <property type="evidence" value="ECO:0007669"/>
    <property type="project" value="TreeGrafter"/>
</dbReference>
<sequence length="354" mass="38596">MSSPQQQFFFLGATGYIGSQFLESAKRDAALYAKLTEFTLVALVRDPESAKAKQLQEVWPGVVLVKGTLDDLSIIEEQTRNSALTFNAASSDHEPSVKAIVAGLQKRSADHPNGPKPLYIHASGLAILSDNSRGEKVPAERIVQHSDSTFSPENFPPTNPHQGPDRIIHAAGAQTENPIRVISVYPGSVYGLGDGISPDATLFRVFGSLYIQTGVAGTWGPGYNALSVIHIKDVGVAFVKIFKLALEGKAKDDYFIADDKAEPLVMKRFTEVTAKILHAHDLLKDPEVKPFLEAVTNNFGDFGWGVFGGNWQAVPDRLKAEGWEPKETAKLPFWDSLPSEAEKFAATYKASRTE</sequence>
<organism evidence="2 3">
    <name type="scientific">Candolleomyces eurysporus</name>
    <dbReference type="NCBI Taxonomy" id="2828524"/>
    <lineage>
        <taxon>Eukaryota</taxon>
        <taxon>Fungi</taxon>
        <taxon>Dikarya</taxon>
        <taxon>Basidiomycota</taxon>
        <taxon>Agaricomycotina</taxon>
        <taxon>Agaricomycetes</taxon>
        <taxon>Agaricomycetidae</taxon>
        <taxon>Agaricales</taxon>
        <taxon>Agaricineae</taxon>
        <taxon>Psathyrellaceae</taxon>
        <taxon>Candolleomyces</taxon>
    </lineage>
</organism>
<dbReference type="GO" id="GO:0004029">
    <property type="term" value="F:aldehyde dehydrogenase (NAD+) activity"/>
    <property type="evidence" value="ECO:0007669"/>
    <property type="project" value="TreeGrafter"/>
</dbReference>
<name>A0A9W8JDC9_9AGAR</name>
<dbReference type="PANTHER" id="PTHR48079">
    <property type="entry name" value="PROTEIN YEEZ"/>
    <property type="match status" value="1"/>
</dbReference>
<evidence type="ECO:0000313" key="2">
    <source>
        <dbReference type="EMBL" id="KAJ2932537.1"/>
    </source>
</evidence>
<gene>
    <name evidence="2" type="ORF">H1R20_g4521</name>
</gene>
<dbReference type="Gene3D" id="3.40.50.720">
    <property type="entry name" value="NAD(P)-binding Rossmann-like Domain"/>
    <property type="match status" value="1"/>
</dbReference>
<feature type="domain" description="NmrA-like" evidence="1">
    <location>
        <begin position="9"/>
        <end position="94"/>
    </location>
</feature>
<dbReference type="Pfam" id="PF05368">
    <property type="entry name" value="NmrA"/>
    <property type="match status" value="1"/>
</dbReference>
<evidence type="ECO:0000259" key="1">
    <source>
        <dbReference type="Pfam" id="PF05368"/>
    </source>
</evidence>
<dbReference type="EMBL" id="JANBPK010000770">
    <property type="protein sequence ID" value="KAJ2932537.1"/>
    <property type="molecule type" value="Genomic_DNA"/>
</dbReference>
<accession>A0A9W8JDC9</accession>
<dbReference type="OrthoDB" id="2130169at2759"/>
<dbReference type="PANTHER" id="PTHR48079:SF6">
    <property type="entry name" value="NAD(P)-BINDING DOMAIN-CONTAINING PROTEIN-RELATED"/>
    <property type="match status" value="1"/>
</dbReference>
<comment type="caution">
    <text evidence="2">The sequence shown here is derived from an EMBL/GenBank/DDBJ whole genome shotgun (WGS) entry which is preliminary data.</text>
</comment>
<proteinExistence type="predicted"/>
<dbReference type="InterPro" id="IPR051783">
    <property type="entry name" value="NAD(P)-dependent_oxidoreduct"/>
</dbReference>
<evidence type="ECO:0000313" key="3">
    <source>
        <dbReference type="Proteomes" id="UP001140091"/>
    </source>
</evidence>
<feature type="non-terminal residue" evidence="2">
    <location>
        <position position="354"/>
    </location>
</feature>
<dbReference type="SUPFAM" id="SSF51735">
    <property type="entry name" value="NAD(P)-binding Rossmann-fold domains"/>
    <property type="match status" value="1"/>
</dbReference>
<keyword evidence="3" id="KW-1185">Reference proteome</keyword>